<protein>
    <submittedName>
        <fullName evidence="14">Programmed cell death 1 ligand 1</fullName>
    </submittedName>
</protein>
<evidence type="ECO:0000256" key="5">
    <source>
        <dbReference type="ARBA" id="ARBA00022989"/>
    </source>
</evidence>
<evidence type="ECO:0000256" key="9">
    <source>
        <dbReference type="ARBA" id="ARBA00023180"/>
    </source>
</evidence>
<evidence type="ECO:0000256" key="2">
    <source>
        <dbReference type="ARBA" id="ARBA00022475"/>
    </source>
</evidence>
<reference evidence="13" key="1">
    <citation type="journal article" date="2016" name="Nat. Commun.">
        <title>The channel catfish genome sequence provides insights into the evolution of scale formation in teleosts.</title>
        <authorList>
            <person name="Liu Z."/>
            <person name="Liu S."/>
            <person name="Yao J."/>
            <person name="Bao L."/>
            <person name="Zhang J."/>
            <person name="Li Y."/>
            <person name="Jiang C."/>
            <person name="Sun L."/>
            <person name="Wang R."/>
            <person name="Zhang Y."/>
            <person name="Zhou T."/>
            <person name="Zeng Q."/>
            <person name="Fu Q."/>
            <person name="Gao S."/>
            <person name="Li N."/>
            <person name="Koren S."/>
            <person name="Jiang Y."/>
            <person name="Zimin A."/>
            <person name="Xu P."/>
            <person name="Phillippy A.M."/>
            <person name="Geng X."/>
            <person name="Song L."/>
            <person name="Sun F."/>
            <person name="Li C."/>
            <person name="Wang X."/>
            <person name="Chen A."/>
            <person name="Jin Y."/>
            <person name="Yuan Z."/>
            <person name="Yang Y."/>
            <person name="Tan S."/>
            <person name="Peatman E."/>
            <person name="Lu J."/>
            <person name="Qin Z."/>
            <person name="Dunham R."/>
            <person name="Li Z."/>
            <person name="Sonstegard T."/>
            <person name="Feng J."/>
            <person name="Danzmann R.G."/>
            <person name="Schroeder S."/>
            <person name="Scheffler B."/>
            <person name="Duke M.V."/>
            <person name="Ballard L."/>
            <person name="Kucuktas H."/>
            <person name="Kaltenboeck L."/>
            <person name="Liu H."/>
            <person name="Armbruster J."/>
            <person name="Xie Y."/>
            <person name="Kirby M.L."/>
            <person name="Tian Y."/>
            <person name="Flanagan M.E."/>
            <person name="Mu W."/>
            <person name="Waldbieser G.C."/>
        </authorList>
    </citation>
    <scope>NUCLEOTIDE SEQUENCE [LARGE SCALE GENOMIC DNA]</scope>
    <source>
        <strain evidence="13">SDA103</strain>
    </source>
</reference>
<dbReference type="OrthoDB" id="8960739at2759"/>
<dbReference type="AlphaFoldDB" id="A0A979F7L3"/>
<dbReference type="PANTHER" id="PTHR25466">
    <property type="entry name" value="T-LYMPHOCYTE ACTIVATION ANTIGEN"/>
    <property type="match status" value="1"/>
</dbReference>
<sequence>MISLGYICIIWFTCVGFPRADSLIISAQVGSTVILPCEWRNVSVQTLHVQWSTVSETVFERKGAQLYEGEGYKNRVDVPQDKLLKGNCSLVLKSVTLTDAGIYESFLSVKRVKRTSSTKWILVQRVELSVDETLQHVSITREIPEGHVHERLTAAAGVNCPHLQIILLLTCLCVLHF</sequence>
<feature type="signal peptide" evidence="11">
    <location>
        <begin position="1"/>
        <end position="22"/>
    </location>
</feature>
<keyword evidence="3" id="KW-0812">Transmembrane</keyword>
<evidence type="ECO:0000256" key="1">
    <source>
        <dbReference type="ARBA" id="ARBA00004251"/>
    </source>
</evidence>
<keyword evidence="10" id="KW-0393">Immunoglobulin domain</keyword>
<dbReference type="Pfam" id="PF07686">
    <property type="entry name" value="V-set"/>
    <property type="match status" value="1"/>
</dbReference>
<proteinExistence type="predicted"/>
<dbReference type="InterPro" id="IPR051713">
    <property type="entry name" value="T-cell_Activation_Regulation"/>
</dbReference>
<dbReference type="GO" id="GO:0007166">
    <property type="term" value="P:cell surface receptor signaling pathway"/>
    <property type="evidence" value="ECO:0007669"/>
    <property type="project" value="TreeGrafter"/>
</dbReference>
<evidence type="ECO:0000256" key="3">
    <source>
        <dbReference type="ARBA" id="ARBA00022692"/>
    </source>
</evidence>
<dbReference type="GO" id="GO:0042102">
    <property type="term" value="P:positive regulation of T cell proliferation"/>
    <property type="evidence" value="ECO:0007669"/>
    <property type="project" value="TreeGrafter"/>
</dbReference>
<dbReference type="GO" id="GO:0042130">
    <property type="term" value="P:negative regulation of T cell proliferation"/>
    <property type="evidence" value="ECO:0007669"/>
    <property type="project" value="TreeGrafter"/>
</dbReference>
<evidence type="ECO:0000259" key="12">
    <source>
        <dbReference type="Pfam" id="PF07686"/>
    </source>
</evidence>
<feature type="chain" id="PRO_5036985973" evidence="11">
    <location>
        <begin position="23"/>
        <end position="177"/>
    </location>
</feature>
<keyword evidence="7" id="KW-1015">Disulfide bond</keyword>
<dbReference type="SUPFAM" id="SSF48726">
    <property type="entry name" value="Immunoglobulin"/>
    <property type="match status" value="1"/>
</dbReference>
<dbReference type="PANTHER" id="PTHR25466:SF11">
    <property type="entry name" value="GALECTIN 17-RELATED"/>
    <property type="match status" value="1"/>
</dbReference>
<evidence type="ECO:0000313" key="13">
    <source>
        <dbReference type="Proteomes" id="UP000221080"/>
    </source>
</evidence>
<feature type="domain" description="Immunoglobulin V-set" evidence="12">
    <location>
        <begin position="25"/>
        <end position="104"/>
    </location>
</feature>
<dbReference type="InterPro" id="IPR036179">
    <property type="entry name" value="Ig-like_dom_sf"/>
</dbReference>
<evidence type="ECO:0000256" key="6">
    <source>
        <dbReference type="ARBA" id="ARBA00023136"/>
    </source>
</evidence>
<evidence type="ECO:0000256" key="11">
    <source>
        <dbReference type="SAM" id="SignalP"/>
    </source>
</evidence>
<dbReference type="GO" id="GO:0009897">
    <property type="term" value="C:external side of plasma membrane"/>
    <property type="evidence" value="ECO:0007669"/>
    <property type="project" value="TreeGrafter"/>
</dbReference>
<keyword evidence="13" id="KW-1185">Reference proteome</keyword>
<keyword evidence="5" id="KW-1133">Transmembrane helix</keyword>
<dbReference type="InterPro" id="IPR013106">
    <property type="entry name" value="Ig_V-set"/>
</dbReference>
<dbReference type="GO" id="GO:0006955">
    <property type="term" value="P:immune response"/>
    <property type="evidence" value="ECO:0007669"/>
    <property type="project" value="TreeGrafter"/>
</dbReference>
<dbReference type="KEGG" id="ipu:108274861"/>
<keyword evidence="2" id="KW-1003">Cell membrane</keyword>
<evidence type="ECO:0000313" key="14">
    <source>
        <dbReference type="RefSeq" id="XP_047016033.1"/>
    </source>
</evidence>
<dbReference type="Proteomes" id="UP000221080">
    <property type="component" value="Chromosome 14"/>
</dbReference>
<keyword evidence="8" id="KW-0675">Receptor</keyword>
<comment type="subcellular location">
    <subcellularLocation>
        <location evidence="1">Cell membrane</location>
        <topology evidence="1">Single-pass type I membrane protein</topology>
    </subcellularLocation>
</comment>
<organism evidence="13 14">
    <name type="scientific">Ictalurus punctatus</name>
    <name type="common">Channel catfish</name>
    <name type="synonym">Silurus punctatus</name>
    <dbReference type="NCBI Taxonomy" id="7998"/>
    <lineage>
        <taxon>Eukaryota</taxon>
        <taxon>Metazoa</taxon>
        <taxon>Chordata</taxon>
        <taxon>Craniata</taxon>
        <taxon>Vertebrata</taxon>
        <taxon>Euteleostomi</taxon>
        <taxon>Actinopterygii</taxon>
        <taxon>Neopterygii</taxon>
        <taxon>Teleostei</taxon>
        <taxon>Ostariophysi</taxon>
        <taxon>Siluriformes</taxon>
        <taxon>Ictaluridae</taxon>
        <taxon>Ictalurus</taxon>
    </lineage>
</organism>
<keyword evidence="4 11" id="KW-0732">Signal</keyword>
<keyword evidence="6" id="KW-0472">Membrane</keyword>
<dbReference type="OMA" id="VILPCEW"/>
<name>A0A979F7L3_ICTPU</name>
<dbReference type="GeneID" id="108274861"/>
<accession>A0A979F7L3</accession>
<keyword evidence="9" id="KW-0325">Glycoprotein</keyword>
<evidence type="ECO:0000256" key="8">
    <source>
        <dbReference type="ARBA" id="ARBA00023170"/>
    </source>
</evidence>
<reference evidence="14" key="2">
    <citation type="submission" date="2025-08" db="UniProtKB">
        <authorList>
            <consortium name="RefSeq"/>
        </authorList>
    </citation>
    <scope>IDENTIFICATION</scope>
    <source>
        <tissue evidence="14">Blood</tissue>
    </source>
</reference>
<evidence type="ECO:0000256" key="4">
    <source>
        <dbReference type="ARBA" id="ARBA00022729"/>
    </source>
</evidence>
<dbReference type="GO" id="GO:0071222">
    <property type="term" value="P:cellular response to lipopolysaccharide"/>
    <property type="evidence" value="ECO:0007669"/>
    <property type="project" value="TreeGrafter"/>
</dbReference>
<dbReference type="Gene3D" id="2.60.40.10">
    <property type="entry name" value="Immunoglobulins"/>
    <property type="match status" value="1"/>
</dbReference>
<gene>
    <name evidence="14" type="primary">LOC108274861</name>
</gene>
<dbReference type="GO" id="GO:0031295">
    <property type="term" value="P:T cell costimulation"/>
    <property type="evidence" value="ECO:0007669"/>
    <property type="project" value="TreeGrafter"/>
</dbReference>
<evidence type="ECO:0000256" key="7">
    <source>
        <dbReference type="ARBA" id="ARBA00023157"/>
    </source>
</evidence>
<dbReference type="RefSeq" id="XP_047016033.1">
    <property type="nucleotide sequence ID" value="XM_047160077.2"/>
</dbReference>
<evidence type="ECO:0000256" key="10">
    <source>
        <dbReference type="ARBA" id="ARBA00023319"/>
    </source>
</evidence>
<dbReference type="InterPro" id="IPR013783">
    <property type="entry name" value="Ig-like_fold"/>
</dbReference>